<organism evidence="1">
    <name type="scientific">viral metagenome</name>
    <dbReference type="NCBI Taxonomy" id="1070528"/>
    <lineage>
        <taxon>unclassified sequences</taxon>
        <taxon>metagenomes</taxon>
        <taxon>organismal metagenomes</taxon>
    </lineage>
</organism>
<accession>A0A6C0ER40</accession>
<dbReference type="Pfam" id="PF20102">
    <property type="entry name" value="DUF6492"/>
    <property type="match status" value="1"/>
</dbReference>
<evidence type="ECO:0008006" key="2">
    <source>
        <dbReference type="Google" id="ProtNLM"/>
    </source>
</evidence>
<name>A0A6C0ER40_9ZZZZ</name>
<proteinExistence type="predicted"/>
<protein>
    <recommendedName>
        <fullName evidence="2">Nucleotide-diphospho-sugar transferase domain-containing protein</fullName>
    </recommendedName>
</protein>
<dbReference type="InterPro" id="IPR045499">
    <property type="entry name" value="DUF6492"/>
</dbReference>
<reference evidence="1" key="1">
    <citation type="journal article" date="2020" name="Nature">
        <title>Giant virus diversity and host interactions through global metagenomics.</title>
        <authorList>
            <person name="Schulz F."/>
            <person name="Roux S."/>
            <person name="Paez-Espino D."/>
            <person name="Jungbluth S."/>
            <person name="Walsh D.A."/>
            <person name="Denef V.J."/>
            <person name="McMahon K.D."/>
            <person name="Konstantinidis K.T."/>
            <person name="Eloe-Fadrosh E.A."/>
            <person name="Kyrpides N.C."/>
            <person name="Woyke T."/>
        </authorList>
    </citation>
    <scope>NUCLEOTIDE SEQUENCE</scope>
    <source>
        <strain evidence="1">GVMAG-M-3300009155-48</strain>
    </source>
</reference>
<evidence type="ECO:0000313" key="1">
    <source>
        <dbReference type="EMBL" id="QHT31654.1"/>
    </source>
</evidence>
<dbReference type="AlphaFoldDB" id="A0A6C0ER40"/>
<sequence>MDFVIPLHRYHNMVRTTVEAIHTFYSPRNIFIITPEIYVSNIEYSSIYWLGNVIVIPEETFFMKNYGLHKRDIENMFNNQPNHRSREFGWWYQQIIKLAGYTQISGLSDPYVVWDSDLIPLVKWSIYPHIGETQYKIAILQEKARSEWNMEQYKDSMIHLTGLTPVEPEEGTFVPHHFVLHHCVLEQLHNHIENYGTRYNNNIGMNWIHCIMELSHMFFRFSEYKMIATFMTKYFPEMLKYHKFKKYGKFGYRLRDPVPFIKEVEENCVIENCGLSYEEFCRFVNQYYGHKISYLQIEHI</sequence>
<dbReference type="EMBL" id="MN738924">
    <property type="protein sequence ID" value="QHT31654.1"/>
    <property type="molecule type" value="Genomic_DNA"/>
</dbReference>